<name>A0A3P7LUN3_CYLGO</name>
<reference evidence="3 4" key="1">
    <citation type="submission" date="2018-11" db="EMBL/GenBank/DDBJ databases">
        <authorList>
            <consortium name="Pathogen Informatics"/>
        </authorList>
    </citation>
    <scope>NUCLEOTIDE SEQUENCE [LARGE SCALE GENOMIC DNA]</scope>
</reference>
<evidence type="ECO:0000313" key="4">
    <source>
        <dbReference type="Proteomes" id="UP000271889"/>
    </source>
</evidence>
<organism evidence="3 4">
    <name type="scientific">Cylicostephanus goldi</name>
    <name type="common">Nematode worm</name>
    <dbReference type="NCBI Taxonomy" id="71465"/>
    <lineage>
        <taxon>Eukaryota</taxon>
        <taxon>Metazoa</taxon>
        <taxon>Ecdysozoa</taxon>
        <taxon>Nematoda</taxon>
        <taxon>Chromadorea</taxon>
        <taxon>Rhabditida</taxon>
        <taxon>Rhabditina</taxon>
        <taxon>Rhabditomorpha</taxon>
        <taxon>Strongyloidea</taxon>
        <taxon>Strongylidae</taxon>
        <taxon>Cylicostephanus</taxon>
    </lineage>
</organism>
<evidence type="ECO:0000259" key="2">
    <source>
        <dbReference type="PROSITE" id="PS51767"/>
    </source>
</evidence>
<dbReference type="EMBL" id="UYRV01105242">
    <property type="protein sequence ID" value="VDN20815.1"/>
    <property type="molecule type" value="Genomic_DNA"/>
</dbReference>
<dbReference type="SUPFAM" id="SSF50630">
    <property type="entry name" value="Acid proteases"/>
    <property type="match status" value="1"/>
</dbReference>
<dbReference type="Proteomes" id="UP000271889">
    <property type="component" value="Unassembled WGS sequence"/>
</dbReference>
<dbReference type="Pfam" id="PF00026">
    <property type="entry name" value="Asp"/>
    <property type="match status" value="1"/>
</dbReference>
<dbReference type="InterPro" id="IPR001461">
    <property type="entry name" value="Aspartic_peptidase_A1"/>
</dbReference>
<dbReference type="GO" id="GO:0005764">
    <property type="term" value="C:lysosome"/>
    <property type="evidence" value="ECO:0007669"/>
    <property type="project" value="TreeGrafter"/>
</dbReference>
<dbReference type="InterPro" id="IPR021109">
    <property type="entry name" value="Peptidase_aspartic_dom_sf"/>
</dbReference>
<dbReference type="PANTHER" id="PTHR47966:SF45">
    <property type="entry name" value="PEPTIDASE A1 DOMAIN-CONTAINING PROTEIN"/>
    <property type="match status" value="1"/>
</dbReference>
<dbReference type="Gene3D" id="2.40.70.10">
    <property type="entry name" value="Acid Proteases"/>
    <property type="match status" value="1"/>
</dbReference>
<accession>A0A3P7LUN3</accession>
<sequence length="111" mass="12873">MNRINLYSLDDGGTFNGNSIHYKEEDDTYYIDCAAEGADFTLIIGEHEYPIKRVNMVVEVEKDVCVLAIFEYWSWVSPDWIIGDPFIRQYCNIHDMKNERIGFAPSLQDSP</sequence>
<evidence type="ECO:0000313" key="3">
    <source>
        <dbReference type="EMBL" id="VDN20815.1"/>
    </source>
</evidence>
<dbReference type="OrthoDB" id="5794195at2759"/>
<evidence type="ECO:0000256" key="1">
    <source>
        <dbReference type="ARBA" id="ARBA00007447"/>
    </source>
</evidence>
<gene>
    <name evidence="3" type="ORF">CGOC_LOCUS8894</name>
</gene>
<feature type="domain" description="Peptidase A1" evidence="2">
    <location>
        <begin position="1"/>
        <end position="104"/>
    </location>
</feature>
<dbReference type="GO" id="GO:0006508">
    <property type="term" value="P:proteolysis"/>
    <property type="evidence" value="ECO:0007669"/>
    <property type="project" value="InterPro"/>
</dbReference>
<keyword evidence="4" id="KW-1185">Reference proteome</keyword>
<comment type="similarity">
    <text evidence="1">Belongs to the peptidase A1 family.</text>
</comment>
<dbReference type="PANTHER" id="PTHR47966">
    <property type="entry name" value="BETA-SITE APP-CLEAVING ENZYME, ISOFORM A-RELATED"/>
    <property type="match status" value="1"/>
</dbReference>
<proteinExistence type="inferred from homology"/>
<dbReference type="AlphaFoldDB" id="A0A3P7LUN3"/>
<protein>
    <recommendedName>
        <fullName evidence="2">Peptidase A1 domain-containing protein</fullName>
    </recommendedName>
</protein>
<dbReference type="GO" id="GO:0004190">
    <property type="term" value="F:aspartic-type endopeptidase activity"/>
    <property type="evidence" value="ECO:0007669"/>
    <property type="project" value="InterPro"/>
</dbReference>
<dbReference type="InterPro" id="IPR033121">
    <property type="entry name" value="PEPTIDASE_A1"/>
</dbReference>
<dbReference type="PROSITE" id="PS51767">
    <property type="entry name" value="PEPTIDASE_A1"/>
    <property type="match status" value="1"/>
</dbReference>